<gene>
    <name evidence="7" type="ORF">BWK72_12235</name>
</gene>
<reference evidence="7 8" key="1">
    <citation type="submission" date="2017-01" db="EMBL/GenBank/DDBJ databases">
        <title>Novel large sulfur bacteria in the metagenomes of groundwater-fed chemosynthetic microbial mats in the Lake Huron basin.</title>
        <authorList>
            <person name="Sharrar A.M."/>
            <person name="Flood B.E."/>
            <person name="Bailey J.V."/>
            <person name="Jones D.S."/>
            <person name="Biddanda B."/>
            <person name="Ruberg S.A."/>
            <person name="Marcus D.N."/>
            <person name="Dick G.J."/>
        </authorList>
    </citation>
    <scope>NUCLEOTIDE SEQUENCE [LARGE SCALE GENOMIC DNA]</scope>
    <source>
        <strain evidence="7">A7</strain>
    </source>
</reference>
<dbReference type="PANTHER" id="PTHR45766">
    <property type="entry name" value="DNA ANNEALING HELICASE AND ENDONUCLEASE ZRANB3 FAMILY MEMBER"/>
    <property type="match status" value="1"/>
</dbReference>
<protein>
    <submittedName>
        <fullName evidence="7">Helicase</fullName>
    </submittedName>
</protein>
<dbReference type="InterPro" id="IPR057342">
    <property type="entry name" value="DEXDc_RapA"/>
</dbReference>
<name>A0A1W9KTB1_9BURK</name>
<dbReference type="AlphaFoldDB" id="A0A1W9KTB1"/>
<dbReference type="SUPFAM" id="SSF52540">
    <property type="entry name" value="P-loop containing nucleoside triphosphate hydrolases"/>
    <property type="match status" value="1"/>
</dbReference>
<evidence type="ECO:0000259" key="5">
    <source>
        <dbReference type="PROSITE" id="PS51192"/>
    </source>
</evidence>
<keyword evidence="2" id="KW-0378">Hydrolase</keyword>
<dbReference type="InterPro" id="IPR014001">
    <property type="entry name" value="Helicase_ATP-bd"/>
</dbReference>
<accession>A0A1W9KTB1</accession>
<keyword evidence="3 7" id="KW-0347">Helicase</keyword>
<dbReference type="InterPro" id="IPR049730">
    <property type="entry name" value="SNF2/RAD54-like_C"/>
</dbReference>
<dbReference type="CDD" id="cd10311">
    <property type="entry name" value="PLDc_N_DEXD_c"/>
    <property type="match status" value="1"/>
</dbReference>
<dbReference type="GO" id="GO:0004386">
    <property type="term" value="F:helicase activity"/>
    <property type="evidence" value="ECO:0007669"/>
    <property type="project" value="UniProtKB-KW"/>
</dbReference>
<dbReference type="InterPro" id="IPR038718">
    <property type="entry name" value="SNF2-like_sf"/>
</dbReference>
<dbReference type="PROSITE" id="PS51194">
    <property type="entry name" value="HELICASE_CTER"/>
    <property type="match status" value="1"/>
</dbReference>
<dbReference type="CDD" id="cd18793">
    <property type="entry name" value="SF2_C_SNF"/>
    <property type="match status" value="1"/>
</dbReference>
<dbReference type="Gene3D" id="3.40.50.10810">
    <property type="entry name" value="Tandem AAA-ATPase domain"/>
    <property type="match status" value="1"/>
</dbReference>
<dbReference type="Pfam" id="PF00271">
    <property type="entry name" value="Helicase_C"/>
    <property type="match status" value="1"/>
</dbReference>
<dbReference type="PANTHER" id="PTHR45766:SF6">
    <property type="entry name" value="SWI_SNF-RELATED MATRIX-ASSOCIATED ACTIN-DEPENDENT REGULATOR OF CHROMATIN SUBFAMILY A-LIKE PROTEIN 1"/>
    <property type="match status" value="1"/>
</dbReference>
<proteinExistence type="predicted"/>
<dbReference type="PROSITE" id="PS51192">
    <property type="entry name" value="HELICASE_ATP_BIND_1"/>
    <property type="match status" value="1"/>
</dbReference>
<evidence type="ECO:0000256" key="3">
    <source>
        <dbReference type="ARBA" id="ARBA00022806"/>
    </source>
</evidence>
<dbReference type="InterPro" id="IPR027417">
    <property type="entry name" value="P-loop_NTPase"/>
</dbReference>
<comment type="caution">
    <text evidence="7">The sequence shown here is derived from an EMBL/GenBank/DDBJ whole genome shotgun (WGS) entry which is preliminary data.</text>
</comment>
<evidence type="ECO:0000256" key="2">
    <source>
        <dbReference type="ARBA" id="ARBA00022801"/>
    </source>
</evidence>
<sequence length="1074" mass="119222">MKIIHNSGSDRVIDLIRPHLQGGHQLGCVTPTFSLFAFAELRQALAGLERVQLLLPPHIDELEFLGGPGDRAARNRLQSRWLANQCAKWITAKVELRHAHGRVPQGAAVMRNAAGTADQVVLGSFAFSTDGLGLTPGNPLSLIQGSETPDEAAQLAKWFDQQWAVLRAQPENQDALVAALQAMGEHRDPFTVYTLVLNHLFGDKGDEMDEDRIVKAATGIRNTVVWKKLFKFQRDGVVGAIDKLARFGGCIIADSVGLGKTFEALAVIKYHELRNDRVLVLAPKRLRDNWTLYKANDRRNILAADRFNYDVLNHTDLSRDGGTSGDIELAHVNWGNYDLVVIDESHNFRNKATHKGKESRYDRLMRKIIKEGVKTRVLMLSATPVNNRLADLRNQIAFVTEGDDTALLEHGIASIEATTRKAQAQFNRWLDMPDADKTPTKLVEMLGFDYFTLLDHLTIARSRRHVEKYYGTSETGRFPDRLPPINIKADVDLAGQFRAIKDINLEIRRLNLASYAPLRYVLPNKQAAYDAKYSTQIRGGESFFRQADREESLIHLLRVNVLKRMESAVSSFALTVGRQLKDVEATLAHIEAHMAGVAGEEGIEEIDIADVDIEDPAFEALLVGRKVKVLLSDVDLIRWKQDLIEDRNRLATLLAAARQVDATRDAKLALLRDMIAQKCRHPINAGNQKIIVFTAFSDTAGYLYQHLADWAKTKLGIDSALVTGSAGIQTTLPSLRKNMSSVLSAFAPRAKERPSELADEGEISLLFATDCISEGQNLQDCDWLVNYDIHWNPVRIIQRFGRIDRIGSPNGSIQLVNFWPNMELEEYIGLEQRVSGRMVLLDVSATGEENLIEQQSGNPMNDLEYRRKQLLKLQDTVIDMEDLSNGVSITDLTLTDFRIDLAQYLKAHPGKLEGLPMGAYAVTTSIDADIAPGVIFCLRAEGDLIAKNTGSGMGSDYPLAPHYLVHVGDDGTVLLPYLQAKRILDRLKRLALGRELTDDGACARFDKTTRQGEDMRQAQKLLAEAIGSVVGKNQERAVASLFSPGGTHARPGEFAGSDDFEVVAFMVILPSDAA</sequence>
<dbReference type="EMBL" id="MTEI01000007">
    <property type="protein sequence ID" value="OQW87675.1"/>
    <property type="molecule type" value="Genomic_DNA"/>
</dbReference>
<evidence type="ECO:0000259" key="6">
    <source>
        <dbReference type="PROSITE" id="PS51194"/>
    </source>
</evidence>
<dbReference type="GO" id="GO:0006281">
    <property type="term" value="P:DNA repair"/>
    <property type="evidence" value="ECO:0007669"/>
    <property type="project" value="TreeGrafter"/>
</dbReference>
<feature type="domain" description="Helicase C-terminal" evidence="6">
    <location>
        <begin position="669"/>
        <end position="852"/>
    </location>
</feature>
<dbReference type="GO" id="GO:0016787">
    <property type="term" value="F:hydrolase activity"/>
    <property type="evidence" value="ECO:0007669"/>
    <property type="project" value="UniProtKB-KW"/>
</dbReference>
<evidence type="ECO:0000256" key="4">
    <source>
        <dbReference type="ARBA" id="ARBA00022840"/>
    </source>
</evidence>
<evidence type="ECO:0000256" key="1">
    <source>
        <dbReference type="ARBA" id="ARBA00022741"/>
    </source>
</evidence>
<organism evidence="7 8">
    <name type="scientific">Rhodoferax ferrireducens</name>
    <dbReference type="NCBI Taxonomy" id="192843"/>
    <lineage>
        <taxon>Bacteria</taxon>
        <taxon>Pseudomonadati</taxon>
        <taxon>Pseudomonadota</taxon>
        <taxon>Betaproteobacteria</taxon>
        <taxon>Burkholderiales</taxon>
        <taxon>Comamonadaceae</taxon>
        <taxon>Rhodoferax</taxon>
    </lineage>
</organism>
<evidence type="ECO:0000313" key="7">
    <source>
        <dbReference type="EMBL" id="OQW87675.1"/>
    </source>
</evidence>
<keyword evidence="1" id="KW-0547">Nucleotide-binding</keyword>
<dbReference type="Gene3D" id="3.40.50.300">
    <property type="entry name" value="P-loop containing nucleotide triphosphate hydrolases"/>
    <property type="match status" value="1"/>
</dbReference>
<dbReference type="Proteomes" id="UP000192505">
    <property type="component" value="Unassembled WGS sequence"/>
</dbReference>
<evidence type="ECO:0000313" key="8">
    <source>
        <dbReference type="Proteomes" id="UP000192505"/>
    </source>
</evidence>
<dbReference type="InterPro" id="IPR001650">
    <property type="entry name" value="Helicase_C-like"/>
</dbReference>
<dbReference type="SMART" id="SM00490">
    <property type="entry name" value="HELICc"/>
    <property type="match status" value="1"/>
</dbReference>
<dbReference type="GO" id="GO:0031297">
    <property type="term" value="P:replication fork processing"/>
    <property type="evidence" value="ECO:0007669"/>
    <property type="project" value="TreeGrafter"/>
</dbReference>
<feature type="domain" description="Helicase ATP-binding" evidence="5">
    <location>
        <begin position="241"/>
        <end position="402"/>
    </location>
</feature>
<dbReference type="SMART" id="SM00487">
    <property type="entry name" value="DEXDc"/>
    <property type="match status" value="1"/>
</dbReference>
<dbReference type="CDD" id="cd18011">
    <property type="entry name" value="DEXDc_RapA"/>
    <property type="match status" value="1"/>
</dbReference>
<keyword evidence="4" id="KW-0067">ATP-binding</keyword>